<protein>
    <submittedName>
        <fullName evidence="5">Uncharacterized protein</fullName>
    </submittedName>
</protein>
<keyword evidence="2 3" id="KW-0040">ANK repeat</keyword>
<evidence type="ECO:0000256" key="2">
    <source>
        <dbReference type="ARBA" id="ARBA00023043"/>
    </source>
</evidence>
<dbReference type="SUPFAM" id="SSF48403">
    <property type="entry name" value="Ankyrin repeat"/>
    <property type="match status" value="1"/>
</dbReference>
<feature type="compositionally biased region" description="Polar residues" evidence="4">
    <location>
        <begin position="65"/>
        <end position="79"/>
    </location>
</feature>
<dbReference type="GO" id="GO:0005886">
    <property type="term" value="C:plasma membrane"/>
    <property type="evidence" value="ECO:0007669"/>
    <property type="project" value="TreeGrafter"/>
</dbReference>
<dbReference type="InterPro" id="IPR036770">
    <property type="entry name" value="Ankyrin_rpt-contain_sf"/>
</dbReference>
<dbReference type="PROSITE" id="PS50088">
    <property type="entry name" value="ANK_REPEAT"/>
    <property type="match status" value="2"/>
</dbReference>
<evidence type="ECO:0000256" key="3">
    <source>
        <dbReference type="PROSITE-ProRule" id="PRU00023"/>
    </source>
</evidence>
<reference evidence="5" key="1">
    <citation type="submission" date="2020-03" db="EMBL/GenBank/DDBJ databases">
        <title>Castanea mollissima Vanexum genome sequencing.</title>
        <authorList>
            <person name="Staton M."/>
        </authorList>
    </citation>
    <scope>NUCLEOTIDE SEQUENCE</scope>
    <source>
        <tissue evidence="5">Leaf</tissue>
    </source>
</reference>
<dbReference type="AlphaFoldDB" id="A0A8J4RH74"/>
<feature type="repeat" description="ANK" evidence="3">
    <location>
        <begin position="222"/>
        <end position="255"/>
    </location>
</feature>
<evidence type="ECO:0000313" key="5">
    <source>
        <dbReference type="EMBL" id="KAF3969855.1"/>
    </source>
</evidence>
<feature type="region of interest" description="Disordered" evidence="4">
    <location>
        <begin position="56"/>
        <end position="79"/>
    </location>
</feature>
<evidence type="ECO:0000313" key="6">
    <source>
        <dbReference type="Proteomes" id="UP000737018"/>
    </source>
</evidence>
<name>A0A8J4RH74_9ROSI</name>
<dbReference type="EMBL" id="JRKL02000600">
    <property type="protein sequence ID" value="KAF3969855.1"/>
    <property type="molecule type" value="Genomic_DNA"/>
</dbReference>
<evidence type="ECO:0000256" key="4">
    <source>
        <dbReference type="SAM" id="MobiDB-lite"/>
    </source>
</evidence>
<dbReference type="Pfam" id="PF12796">
    <property type="entry name" value="Ank_2"/>
    <property type="match status" value="1"/>
</dbReference>
<keyword evidence="6" id="KW-1185">Reference proteome</keyword>
<sequence>MHSFGEICGGELRWAICVVVVEVRCEGREENSDLCGNVRRWWRFCVKEEMRRKEWSEGSRGSFKSEPQSHYGANTQRQQTDLRRDLGATMNRELDDLVNEVITKWLSTIEQGDDSGWTPLHIAAHLGNKELVKLLLKNGNSVAYVRNKEGLSALHIAVKESSLRGFMVMFELLKACPDMCELLDNKGRNALHAAVESGGWIAIGFFRKRPEFEGLINEKDEEGNTPMHLAAINGDILTASQLAEVRGGVLNATNMEGYTPLDNVLLREKLNSKKKICPFCPTLLNAMLVCCCTIYRNFEYRNFPNFASLFLGE</sequence>
<dbReference type="PROSITE" id="PS50297">
    <property type="entry name" value="ANK_REP_REGION"/>
    <property type="match status" value="1"/>
</dbReference>
<keyword evidence="1" id="KW-0677">Repeat</keyword>
<evidence type="ECO:0000256" key="1">
    <source>
        <dbReference type="ARBA" id="ARBA00022737"/>
    </source>
</evidence>
<gene>
    <name evidence="5" type="ORF">CMV_006397</name>
</gene>
<dbReference type="SMART" id="SM00248">
    <property type="entry name" value="ANK"/>
    <property type="match status" value="3"/>
</dbReference>
<dbReference type="PANTHER" id="PTHR24186">
    <property type="entry name" value="PROTEIN PHOSPHATASE 1 REGULATORY SUBUNIT"/>
    <property type="match status" value="1"/>
</dbReference>
<dbReference type="InterPro" id="IPR002110">
    <property type="entry name" value="Ankyrin_rpt"/>
</dbReference>
<dbReference type="Gene3D" id="1.25.40.20">
    <property type="entry name" value="Ankyrin repeat-containing domain"/>
    <property type="match status" value="1"/>
</dbReference>
<organism evidence="5 6">
    <name type="scientific">Castanea mollissima</name>
    <name type="common">Chinese chestnut</name>
    <dbReference type="NCBI Taxonomy" id="60419"/>
    <lineage>
        <taxon>Eukaryota</taxon>
        <taxon>Viridiplantae</taxon>
        <taxon>Streptophyta</taxon>
        <taxon>Embryophyta</taxon>
        <taxon>Tracheophyta</taxon>
        <taxon>Spermatophyta</taxon>
        <taxon>Magnoliopsida</taxon>
        <taxon>eudicotyledons</taxon>
        <taxon>Gunneridae</taxon>
        <taxon>Pentapetalae</taxon>
        <taxon>rosids</taxon>
        <taxon>fabids</taxon>
        <taxon>Fagales</taxon>
        <taxon>Fagaceae</taxon>
        <taxon>Castanea</taxon>
    </lineage>
</organism>
<comment type="caution">
    <text evidence="5">The sequence shown here is derived from an EMBL/GenBank/DDBJ whole genome shotgun (WGS) entry which is preliminary data.</text>
</comment>
<dbReference type="OrthoDB" id="303876at2759"/>
<dbReference type="PANTHER" id="PTHR24186:SF50">
    <property type="entry name" value="ANKYRIN REPEAT-CONTAINING PROTEIN ITN1-LIKE ISOFORM X1"/>
    <property type="match status" value="1"/>
</dbReference>
<feature type="repeat" description="ANK" evidence="3">
    <location>
        <begin position="115"/>
        <end position="147"/>
    </location>
</feature>
<proteinExistence type="predicted"/>
<dbReference type="Proteomes" id="UP000737018">
    <property type="component" value="Unassembled WGS sequence"/>
</dbReference>
<accession>A0A8J4RH74</accession>